<evidence type="ECO:0000256" key="2">
    <source>
        <dbReference type="SAM" id="Phobius"/>
    </source>
</evidence>
<reference evidence="3 4" key="1">
    <citation type="submission" date="2024-02" db="EMBL/GenBank/DDBJ databases">
        <title>De novo assembly and annotation of 12 fungi associated with fruit tree decline syndrome in Ontario, Canada.</title>
        <authorList>
            <person name="Sulman M."/>
            <person name="Ellouze W."/>
            <person name="Ilyukhin E."/>
        </authorList>
    </citation>
    <scope>NUCLEOTIDE SEQUENCE [LARGE SCALE GENOMIC DNA]</scope>
    <source>
        <strain evidence="3 4">M11/M66-122</strain>
    </source>
</reference>
<feature type="region of interest" description="Disordered" evidence="1">
    <location>
        <begin position="219"/>
        <end position="238"/>
    </location>
</feature>
<name>A0AAN9UNL9_9PEZI</name>
<organism evidence="3 4">
    <name type="scientific">Diatrype stigma</name>
    <dbReference type="NCBI Taxonomy" id="117547"/>
    <lineage>
        <taxon>Eukaryota</taxon>
        <taxon>Fungi</taxon>
        <taxon>Dikarya</taxon>
        <taxon>Ascomycota</taxon>
        <taxon>Pezizomycotina</taxon>
        <taxon>Sordariomycetes</taxon>
        <taxon>Xylariomycetidae</taxon>
        <taxon>Xylariales</taxon>
        <taxon>Diatrypaceae</taxon>
        <taxon>Diatrype</taxon>
    </lineage>
</organism>
<keyword evidence="2" id="KW-0472">Membrane</keyword>
<protein>
    <submittedName>
        <fullName evidence="3">Uncharacterized protein</fullName>
    </submittedName>
</protein>
<feature type="region of interest" description="Disordered" evidence="1">
    <location>
        <begin position="249"/>
        <end position="385"/>
    </location>
</feature>
<dbReference type="Proteomes" id="UP001320420">
    <property type="component" value="Unassembled WGS sequence"/>
</dbReference>
<feature type="compositionally biased region" description="Basic and acidic residues" evidence="1">
    <location>
        <begin position="16"/>
        <end position="28"/>
    </location>
</feature>
<feature type="region of interest" description="Disordered" evidence="1">
    <location>
        <begin position="139"/>
        <end position="213"/>
    </location>
</feature>
<evidence type="ECO:0000256" key="1">
    <source>
        <dbReference type="SAM" id="MobiDB-lite"/>
    </source>
</evidence>
<feature type="region of interest" description="Disordered" evidence="1">
    <location>
        <begin position="1"/>
        <end position="28"/>
    </location>
</feature>
<dbReference type="EMBL" id="JAKJXP020000063">
    <property type="protein sequence ID" value="KAK7750472.1"/>
    <property type="molecule type" value="Genomic_DNA"/>
</dbReference>
<proteinExistence type="predicted"/>
<keyword evidence="2" id="KW-1133">Transmembrane helix</keyword>
<evidence type="ECO:0000313" key="3">
    <source>
        <dbReference type="EMBL" id="KAK7750472.1"/>
    </source>
</evidence>
<feature type="compositionally biased region" description="Low complexity" evidence="1">
    <location>
        <begin position="346"/>
        <end position="357"/>
    </location>
</feature>
<keyword evidence="2" id="KW-0812">Transmembrane</keyword>
<gene>
    <name evidence="3" type="ORF">SLS62_007551</name>
</gene>
<dbReference type="AlphaFoldDB" id="A0AAN9UNL9"/>
<feature type="region of interest" description="Disordered" evidence="1">
    <location>
        <begin position="45"/>
        <end position="68"/>
    </location>
</feature>
<feature type="compositionally biased region" description="Low complexity" evidence="1">
    <location>
        <begin position="376"/>
        <end position="385"/>
    </location>
</feature>
<accession>A0AAN9UNL9</accession>
<keyword evidence="4" id="KW-1185">Reference proteome</keyword>
<feature type="compositionally biased region" description="Low complexity" evidence="1">
    <location>
        <begin position="187"/>
        <end position="199"/>
    </location>
</feature>
<feature type="compositionally biased region" description="Low complexity" evidence="1">
    <location>
        <begin position="139"/>
        <end position="157"/>
    </location>
</feature>
<feature type="compositionally biased region" description="Pro residues" evidence="1">
    <location>
        <begin position="261"/>
        <end position="291"/>
    </location>
</feature>
<evidence type="ECO:0000313" key="4">
    <source>
        <dbReference type="Proteomes" id="UP001320420"/>
    </source>
</evidence>
<feature type="transmembrane region" description="Helical" evidence="2">
    <location>
        <begin position="98"/>
        <end position="119"/>
    </location>
</feature>
<sequence>MHSEAAAMAPLPPPRPPRDVGGDPHHDNNILTALIRRSPLLPGSMPSLLQGNHGGDSDNSKLQSPRGLPLSLAPRLATGVDSVPAGYGNAPSGPAPGVVAGIVLGSVAGFLLVLWLIYWCVNLGYPSSATAVLETGSVSGVTTRSGGRYGASSSVVSRHSRPRPGHGGSGSRVSGISGVGGGRRSSKQQQTRTSVSRSPPGRRHRSGGGMREVFEMRRDRRRSGGNGAPPPPHPRSRSPEMDQIIVEEEHSDLSLRGAHARPPPPRGSRPPSRGPPAPPAPAPPPAPPLPPGLGGGRARPPPPQQRHHDLTSSSSEEDDEIVVLEENSTPPRQRDRRGSRSGGGRNTNTNSRRSSGSYYRDVDPHRYGSGGDGLSRRGSSSRRFS</sequence>
<comment type="caution">
    <text evidence="3">The sequence shown here is derived from an EMBL/GenBank/DDBJ whole genome shotgun (WGS) entry which is preliminary data.</text>
</comment>